<sequence length="626" mass="66436">MERSEPTLVPEWLRSSGSVSSGGGSSAFHQLASSSLHSDDRAVSSKSARNRSSVNNDHDLGRSFASDRTTSSYFRRSSSSNGSAHLRSYNSFGRNRERDWDKDTYEYHDREKSVLSEHRHREFYDPLGSILPNRFEKDGLRRSQSSISVKRAEPWPRKVAADSSNANKNNHNNGNAMLAVGSPLGGVHKTAFERDFPSLGAEERQSDLEIGRVPSPGLSTAIQSLPVGPSAVIGDGWTSALAEVPVIVGSNGNGASGVQQAIHASSSSAASSTTSGLNMAETLAQGPSRVQTTTQSSVGTQRLEELAIKQSRQLIPMTPSMPKALVLNSSEKLKPKVGQQISSSHVVNHPPRGGPVKPDGAKTSGLVNLQVLKPARERNGVSPAAKDSLSPTSGKAANNALPVASSVVGSAPLRSPVNNPIHATGDRKPVTVTEKRPTLQAQSRNDFFNLMRKKSMINSSSTVSDSTPAVAPAILDKPGETAGGAVAAASAGAIPEGIDASVLEKSDGDQLSENRGDLSHTGDTRDADGPHESLNNEKNHSSSDSILYSEEEEAAFLRSMGWEENAGEEEGLTEEEISAFFRENGMKYINSKASFRVSQGMQPRFLVPSASGVSSGLSSSDSKLES</sequence>
<evidence type="ECO:0000313" key="3">
    <source>
        <dbReference type="Proteomes" id="UP001187471"/>
    </source>
</evidence>
<feature type="compositionally biased region" description="Basic and acidic residues" evidence="1">
    <location>
        <begin position="150"/>
        <end position="160"/>
    </location>
</feature>
<feature type="compositionally biased region" description="Polar residues" evidence="1">
    <location>
        <begin position="27"/>
        <end position="36"/>
    </location>
</feature>
<reference evidence="2" key="1">
    <citation type="submission" date="2022-12" db="EMBL/GenBank/DDBJ databases">
        <title>Draft genome assemblies for two species of Escallonia (Escalloniales).</title>
        <authorList>
            <person name="Chanderbali A."/>
            <person name="Dervinis C."/>
            <person name="Anghel I."/>
            <person name="Soltis D."/>
            <person name="Soltis P."/>
            <person name="Zapata F."/>
        </authorList>
    </citation>
    <scope>NUCLEOTIDE SEQUENCE</scope>
    <source>
        <strain evidence="2">UCBG92.1500</strain>
        <tissue evidence="2">Leaf</tissue>
    </source>
</reference>
<feature type="compositionally biased region" description="Low complexity" evidence="1">
    <location>
        <begin position="66"/>
        <end position="88"/>
    </location>
</feature>
<dbReference type="AlphaFoldDB" id="A0AA88UW77"/>
<dbReference type="Proteomes" id="UP001187471">
    <property type="component" value="Unassembled WGS sequence"/>
</dbReference>
<evidence type="ECO:0000313" key="2">
    <source>
        <dbReference type="EMBL" id="KAK2992807.1"/>
    </source>
</evidence>
<comment type="caution">
    <text evidence="2">The sequence shown here is derived from an EMBL/GenBank/DDBJ whole genome shotgun (WGS) entry which is preliminary data.</text>
</comment>
<feature type="region of interest" description="Disordered" evidence="1">
    <location>
        <begin position="145"/>
        <end position="173"/>
    </location>
</feature>
<protein>
    <submittedName>
        <fullName evidence="2">Uncharacterized protein</fullName>
    </submittedName>
</protein>
<gene>
    <name evidence="2" type="ORF">RJ640_009104</name>
</gene>
<name>A0AA88UW77_9ASTE</name>
<dbReference type="PANTHER" id="PTHR34112:SF13">
    <property type="entry name" value="OS04G0448200 PROTEIN"/>
    <property type="match status" value="1"/>
</dbReference>
<evidence type="ECO:0000256" key="1">
    <source>
        <dbReference type="SAM" id="MobiDB-lite"/>
    </source>
</evidence>
<dbReference type="EMBL" id="JAVXUO010000382">
    <property type="protein sequence ID" value="KAK2992807.1"/>
    <property type="molecule type" value="Genomic_DNA"/>
</dbReference>
<feature type="region of interest" description="Disordered" evidence="1">
    <location>
        <begin position="1"/>
        <end position="89"/>
    </location>
</feature>
<feature type="region of interest" description="Disordered" evidence="1">
    <location>
        <begin position="410"/>
        <end position="446"/>
    </location>
</feature>
<feature type="compositionally biased region" description="Basic and acidic residues" evidence="1">
    <location>
        <begin position="424"/>
        <end position="437"/>
    </location>
</feature>
<organism evidence="2 3">
    <name type="scientific">Escallonia rubra</name>
    <dbReference type="NCBI Taxonomy" id="112253"/>
    <lineage>
        <taxon>Eukaryota</taxon>
        <taxon>Viridiplantae</taxon>
        <taxon>Streptophyta</taxon>
        <taxon>Embryophyta</taxon>
        <taxon>Tracheophyta</taxon>
        <taxon>Spermatophyta</taxon>
        <taxon>Magnoliopsida</taxon>
        <taxon>eudicotyledons</taxon>
        <taxon>Gunneridae</taxon>
        <taxon>Pentapetalae</taxon>
        <taxon>asterids</taxon>
        <taxon>campanulids</taxon>
        <taxon>Escalloniales</taxon>
        <taxon>Escalloniaceae</taxon>
        <taxon>Escallonia</taxon>
    </lineage>
</organism>
<keyword evidence="3" id="KW-1185">Reference proteome</keyword>
<feature type="compositionally biased region" description="Basic and acidic residues" evidence="1">
    <location>
        <begin position="504"/>
        <end position="541"/>
    </location>
</feature>
<feature type="region of interest" description="Disordered" evidence="1">
    <location>
        <begin position="341"/>
        <end position="397"/>
    </location>
</feature>
<feature type="region of interest" description="Disordered" evidence="1">
    <location>
        <begin position="504"/>
        <end position="546"/>
    </location>
</feature>
<feature type="compositionally biased region" description="Polar residues" evidence="1">
    <location>
        <begin position="44"/>
        <end position="55"/>
    </location>
</feature>
<feature type="compositionally biased region" description="Low complexity" evidence="1">
    <location>
        <begin position="161"/>
        <end position="173"/>
    </location>
</feature>
<proteinExistence type="predicted"/>
<dbReference type="PANTHER" id="PTHR34112">
    <property type="entry name" value="C-JUN-AMINO-TERMINAL KINASE-INTERACTING PROTEIN"/>
    <property type="match status" value="1"/>
</dbReference>
<accession>A0AA88UW77</accession>